<dbReference type="Gene3D" id="1.10.4160.10">
    <property type="entry name" value="Hydantoin permease"/>
    <property type="match status" value="1"/>
</dbReference>
<accession>A0A4R5DPC3</accession>
<dbReference type="RefSeq" id="WP_131891830.1">
    <property type="nucleotide sequence ID" value="NZ_SMKZ01000004.1"/>
</dbReference>
<evidence type="ECO:0008006" key="4">
    <source>
        <dbReference type="Google" id="ProtNLM"/>
    </source>
</evidence>
<dbReference type="AlphaFoldDB" id="A0A4R5DPC3"/>
<feature type="transmembrane region" description="Helical" evidence="1">
    <location>
        <begin position="293"/>
        <end position="312"/>
    </location>
</feature>
<dbReference type="GO" id="GO:0005886">
    <property type="term" value="C:plasma membrane"/>
    <property type="evidence" value="ECO:0007669"/>
    <property type="project" value="TreeGrafter"/>
</dbReference>
<feature type="transmembrane region" description="Helical" evidence="1">
    <location>
        <begin position="318"/>
        <end position="341"/>
    </location>
</feature>
<keyword evidence="1" id="KW-0472">Membrane</keyword>
<feature type="transmembrane region" description="Helical" evidence="1">
    <location>
        <begin position="130"/>
        <end position="148"/>
    </location>
</feature>
<feature type="transmembrane region" description="Helical" evidence="1">
    <location>
        <begin position="49"/>
        <end position="68"/>
    </location>
</feature>
<feature type="transmembrane region" description="Helical" evidence="1">
    <location>
        <begin position="377"/>
        <end position="397"/>
    </location>
</feature>
<evidence type="ECO:0000313" key="3">
    <source>
        <dbReference type="Proteomes" id="UP000294739"/>
    </source>
</evidence>
<evidence type="ECO:0000313" key="2">
    <source>
        <dbReference type="EMBL" id="TDE14020.1"/>
    </source>
</evidence>
<proteinExistence type="predicted"/>
<feature type="transmembrane region" description="Helical" evidence="1">
    <location>
        <begin position="23"/>
        <end position="43"/>
    </location>
</feature>
<feature type="transmembrane region" description="Helical" evidence="1">
    <location>
        <begin position="353"/>
        <end position="371"/>
    </location>
</feature>
<feature type="transmembrane region" description="Helical" evidence="1">
    <location>
        <begin position="193"/>
        <end position="212"/>
    </location>
</feature>
<dbReference type="InterPro" id="IPR030191">
    <property type="entry name" value="CodB"/>
</dbReference>
<reference evidence="2 3" key="1">
    <citation type="submission" date="2019-03" db="EMBL/GenBank/DDBJ databases">
        <title>Draft genome sequences of novel Actinobacteria.</title>
        <authorList>
            <person name="Sahin N."/>
            <person name="Ay H."/>
            <person name="Saygin H."/>
        </authorList>
    </citation>
    <scope>NUCLEOTIDE SEQUENCE [LARGE SCALE GENOMIC DNA]</scope>
    <source>
        <strain evidence="2 3">5K138</strain>
    </source>
</reference>
<dbReference type="EMBL" id="SMKZ01000004">
    <property type="protein sequence ID" value="TDE14020.1"/>
    <property type="molecule type" value="Genomic_DNA"/>
</dbReference>
<keyword evidence="1" id="KW-1133">Transmembrane helix</keyword>
<dbReference type="PANTHER" id="PTHR30569:SF0">
    <property type="entry name" value="CYTOSINE PERMEASE"/>
    <property type="match status" value="1"/>
</dbReference>
<gene>
    <name evidence="2" type="ORF">E1269_04520</name>
</gene>
<feature type="transmembrane region" description="Helical" evidence="1">
    <location>
        <begin position="260"/>
        <end position="281"/>
    </location>
</feature>
<keyword evidence="1" id="KW-0812">Transmembrane</keyword>
<evidence type="ECO:0000256" key="1">
    <source>
        <dbReference type="SAM" id="Phobius"/>
    </source>
</evidence>
<comment type="caution">
    <text evidence="2">The sequence shown here is derived from an EMBL/GenBank/DDBJ whole genome shotgun (WGS) entry which is preliminary data.</text>
</comment>
<keyword evidence="3" id="KW-1185">Reference proteome</keyword>
<organism evidence="2 3">
    <name type="scientific">Jiangella asiatica</name>
    <dbReference type="NCBI Taxonomy" id="2530372"/>
    <lineage>
        <taxon>Bacteria</taxon>
        <taxon>Bacillati</taxon>
        <taxon>Actinomycetota</taxon>
        <taxon>Actinomycetes</taxon>
        <taxon>Jiangellales</taxon>
        <taxon>Jiangellaceae</taxon>
        <taxon>Jiangella</taxon>
    </lineage>
</organism>
<feature type="transmembrane region" description="Helical" evidence="1">
    <location>
        <begin position="155"/>
        <end position="173"/>
    </location>
</feature>
<protein>
    <recommendedName>
        <fullName evidence="4">Cytosine permease</fullName>
    </recommendedName>
</protein>
<sequence>MTAGGPAPGPAGSAAERRWWNTAGAWLAIGTSPAALVLGAGVADRHDGPMPLVALLAGGVAMTVLLILQGRFGLRPPHGDGWALADVLDAYLPRSGRTLVALMMALAMAGWLGFNAGLGGAALASVVGTPRWLGVVVLGLPLMALALAGQHRWNALAMVTTAAALALVVMIAARGSPGDQPPVTAELGQAGPLLADVAVFVGYVSVFALRAPDFTAGLRGRSDLWACAGILVLPTLVAAAAGTTIALHSGSSDLVAHLRTSQVGTVLVVVAVVAPCLTAFHSGGLALRSVSGLSGRAAMVLVGSAGLVLAVGGFESALLPWLTVLAAVLPPLVVPLTWEAWARRRRHRAPRPVIWSMWLPAAGLGIVLTVADVPGAPLAGLAAAALCTGAAYALATLRARG</sequence>
<name>A0A4R5DPC3_9ACTN</name>
<dbReference type="OrthoDB" id="3405367at2"/>
<dbReference type="Proteomes" id="UP000294739">
    <property type="component" value="Unassembled WGS sequence"/>
</dbReference>
<dbReference type="GO" id="GO:0015209">
    <property type="term" value="F:cytosine transmembrane transporter activity"/>
    <property type="evidence" value="ECO:0007669"/>
    <property type="project" value="InterPro"/>
</dbReference>
<dbReference type="PANTHER" id="PTHR30569">
    <property type="entry name" value="CYTOSINE TRANSPORTER CODB"/>
    <property type="match status" value="1"/>
</dbReference>
<dbReference type="InParanoid" id="A0A4R5DPC3"/>
<feature type="transmembrane region" description="Helical" evidence="1">
    <location>
        <begin position="224"/>
        <end position="248"/>
    </location>
</feature>
<feature type="transmembrane region" description="Helical" evidence="1">
    <location>
        <begin position="99"/>
        <end position="124"/>
    </location>
</feature>